<dbReference type="Proteomes" id="UP001597018">
    <property type="component" value="Unassembled WGS sequence"/>
</dbReference>
<gene>
    <name evidence="5" type="ORF">ACFQ16_29280</name>
</gene>
<evidence type="ECO:0000256" key="3">
    <source>
        <dbReference type="ARBA" id="ARBA00022490"/>
    </source>
</evidence>
<dbReference type="RefSeq" id="WP_263253371.1">
    <property type="nucleotide sequence ID" value="NZ_BAABLT010000050.1"/>
</dbReference>
<comment type="subcellular location">
    <subcellularLocation>
        <location evidence="1">Cytoplasm</location>
    </subcellularLocation>
</comment>
<keyword evidence="6" id="KW-1185">Reference proteome</keyword>
<accession>A0ABW3FZM3</accession>
<evidence type="ECO:0000256" key="2">
    <source>
        <dbReference type="ARBA" id="ARBA00006411"/>
    </source>
</evidence>
<comment type="similarity">
    <text evidence="2">Belongs to the EspG family.</text>
</comment>
<protein>
    <submittedName>
        <fullName evidence="5">ESX secretion-associated protein EspG</fullName>
    </submittedName>
</protein>
<reference evidence="6" key="1">
    <citation type="journal article" date="2019" name="Int. J. Syst. Evol. Microbiol.">
        <title>The Global Catalogue of Microorganisms (GCM) 10K type strain sequencing project: providing services to taxonomists for standard genome sequencing and annotation.</title>
        <authorList>
            <consortium name="The Broad Institute Genomics Platform"/>
            <consortium name="The Broad Institute Genome Sequencing Center for Infectious Disease"/>
            <person name="Wu L."/>
            <person name="Ma J."/>
        </authorList>
    </citation>
    <scope>NUCLEOTIDE SEQUENCE [LARGE SCALE GENOMIC DNA]</scope>
    <source>
        <strain evidence="6">CCUG 56401</strain>
    </source>
</reference>
<name>A0ABW3FZM3_9PSEU</name>
<proteinExistence type="inferred from homology"/>
<evidence type="ECO:0000313" key="6">
    <source>
        <dbReference type="Proteomes" id="UP001597018"/>
    </source>
</evidence>
<evidence type="ECO:0000313" key="5">
    <source>
        <dbReference type="EMBL" id="MFD0923859.1"/>
    </source>
</evidence>
<sequence length="254" mass="27580">MTRTADFALSPLEFDVLWSGADAGAPPFPLSASVHGQDVAEWERIRETTLADLRGRASHRGVEDLLPLLVAPRLVVDSIGYADGPLRAVAAGGAHSAVLAEVFQERVELTEIRPTALVGAVVDHLPDVDAATGHSITLRYRDLARATSEDDTDDPLGIDDETDALVRAGVSEEDAERLVRLAENRIRGGQLGVSALDRTGALRRSEVLISWFDTPSGRYMMVRDGEWVSISPASRSRIAHRVKEVLDAETRVRT</sequence>
<dbReference type="InterPro" id="IPR025734">
    <property type="entry name" value="EspG"/>
</dbReference>
<dbReference type="EMBL" id="JBHTIW010000044">
    <property type="protein sequence ID" value="MFD0923859.1"/>
    <property type="molecule type" value="Genomic_DNA"/>
</dbReference>
<organism evidence="5 6">
    <name type="scientific">Saccharopolyspora rosea</name>
    <dbReference type="NCBI Taxonomy" id="524884"/>
    <lineage>
        <taxon>Bacteria</taxon>
        <taxon>Bacillati</taxon>
        <taxon>Actinomycetota</taxon>
        <taxon>Actinomycetes</taxon>
        <taxon>Pseudonocardiales</taxon>
        <taxon>Pseudonocardiaceae</taxon>
        <taxon>Saccharopolyspora</taxon>
    </lineage>
</organism>
<evidence type="ECO:0000256" key="1">
    <source>
        <dbReference type="ARBA" id="ARBA00004496"/>
    </source>
</evidence>
<dbReference type="Pfam" id="PF14011">
    <property type="entry name" value="ESX-1_EspG"/>
    <property type="match status" value="1"/>
</dbReference>
<keyword evidence="3" id="KW-0963">Cytoplasm</keyword>
<evidence type="ECO:0000256" key="4">
    <source>
        <dbReference type="ARBA" id="ARBA00023186"/>
    </source>
</evidence>
<comment type="caution">
    <text evidence="5">The sequence shown here is derived from an EMBL/GenBank/DDBJ whole genome shotgun (WGS) entry which is preliminary data.</text>
</comment>
<keyword evidence="4" id="KW-0143">Chaperone</keyword>